<dbReference type="OrthoDB" id="4231069at2"/>
<organism evidence="2 3">
    <name type="scientific">Rothia koreensis</name>
    <dbReference type="NCBI Taxonomy" id="592378"/>
    <lineage>
        <taxon>Bacteria</taxon>
        <taxon>Bacillati</taxon>
        <taxon>Actinomycetota</taxon>
        <taxon>Actinomycetes</taxon>
        <taxon>Micrococcales</taxon>
        <taxon>Micrococcaceae</taxon>
        <taxon>Rothia</taxon>
    </lineage>
</organism>
<name>A0A7K1LI45_9MICC</name>
<evidence type="ECO:0000313" key="3">
    <source>
        <dbReference type="Proteomes" id="UP000462152"/>
    </source>
</evidence>
<dbReference type="InterPro" id="IPR036689">
    <property type="entry name" value="ESAT-6-like_sf"/>
</dbReference>
<gene>
    <name evidence="2" type="ORF">GMA10_06430</name>
</gene>
<dbReference type="InterPro" id="IPR010310">
    <property type="entry name" value="T7SS_ESAT-6-like"/>
</dbReference>
<keyword evidence="3" id="KW-1185">Reference proteome</keyword>
<protein>
    <recommendedName>
        <fullName evidence="1">ESAT-6-like protein</fullName>
    </recommendedName>
</protein>
<dbReference type="AlphaFoldDB" id="A0A7K1LI45"/>
<proteinExistence type="inferred from homology"/>
<evidence type="ECO:0000256" key="1">
    <source>
        <dbReference type="RuleBase" id="RU362001"/>
    </source>
</evidence>
<dbReference type="Proteomes" id="UP000462152">
    <property type="component" value="Unassembled WGS sequence"/>
</dbReference>
<dbReference type="EMBL" id="WOGT01000003">
    <property type="protein sequence ID" value="MUN54849.1"/>
    <property type="molecule type" value="Genomic_DNA"/>
</dbReference>
<comment type="similarity">
    <text evidence="1">Belongs to the WXG100 family.</text>
</comment>
<dbReference type="RefSeq" id="WP_129314889.1">
    <property type="nucleotide sequence ID" value="NZ_JBITVH010000003.1"/>
</dbReference>
<dbReference type="NCBIfam" id="TIGR03930">
    <property type="entry name" value="WXG100_ESAT6"/>
    <property type="match status" value="1"/>
</dbReference>
<comment type="caution">
    <text evidence="2">The sequence shown here is derived from an EMBL/GenBank/DDBJ whole genome shotgun (WGS) entry which is preliminary data.</text>
</comment>
<dbReference type="Pfam" id="PF06013">
    <property type="entry name" value="WXG100"/>
    <property type="match status" value="1"/>
</dbReference>
<dbReference type="Gene3D" id="1.10.287.1060">
    <property type="entry name" value="ESAT-6-like"/>
    <property type="match status" value="1"/>
</dbReference>
<dbReference type="SUPFAM" id="SSF140453">
    <property type="entry name" value="EsxAB dimer-like"/>
    <property type="match status" value="1"/>
</dbReference>
<accession>A0A7K1LI45</accession>
<reference evidence="2 3" key="1">
    <citation type="submission" date="2019-12" db="EMBL/GenBank/DDBJ databases">
        <authorList>
            <person name="Li J."/>
            <person name="Shi Y."/>
            <person name="Xu G."/>
            <person name="Xiao D."/>
            <person name="Ran X."/>
        </authorList>
    </citation>
    <scope>NUCLEOTIDE SEQUENCE [LARGE SCALE GENOMIC DNA]</scope>
    <source>
        <strain evidence="2 3">JCM 15915</strain>
    </source>
</reference>
<evidence type="ECO:0000313" key="2">
    <source>
        <dbReference type="EMBL" id="MUN54849.1"/>
    </source>
</evidence>
<sequence length="96" mass="10041">MAQFVVDSEVIAAKTAEAHGYVERISSEVNGMTSSLQDLQSSWTGSAAANFQEVLSAWRATQAQVEESIGQINTALANAGVNYAETEAANASLFAG</sequence>